<dbReference type="InterPro" id="IPR009003">
    <property type="entry name" value="Peptidase_S1_PA"/>
</dbReference>
<gene>
    <name evidence="3" type="ORF">PYX00_004729</name>
</gene>
<dbReference type="EMBL" id="JARGDH010000002">
    <property type="protein sequence ID" value="KAL0277463.1"/>
    <property type="molecule type" value="Genomic_DNA"/>
</dbReference>
<dbReference type="GO" id="GO:0043065">
    <property type="term" value="P:positive regulation of apoptotic process"/>
    <property type="evidence" value="ECO:0007669"/>
    <property type="project" value="TreeGrafter"/>
</dbReference>
<evidence type="ECO:0000256" key="2">
    <source>
        <dbReference type="ARBA" id="ARBA00022825"/>
    </source>
</evidence>
<comment type="caution">
    <text evidence="3">The sequence shown here is derived from an EMBL/GenBank/DDBJ whole genome shotgun (WGS) entry which is preliminary data.</text>
</comment>
<dbReference type="PANTHER" id="PTHR22939:SF129">
    <property type="entry name" value="SERINE PROTEASE HTRA2, MITOCHONDRIAL"/>
    <property type="match status" value="1"/>
</dbReference>
<dbReference type="GO" id="GO:0006508">
    <property type="term" value="P:proteolysis"/>
    <property type="evidence" value="ECO:0007669"/>
    <property type="project" value="InterPro"/>
</dbReference>
<dbReference type="PANTHER" id="PTHR22939">
    <property type="entry name" value="SERINE PROTEASE FAMILY S1C HTRA-RELATED"/>
    <property type="match status" value="1"/>
</dbReference>
<proteinExistence type="inferred from homology"/>
<dbReference type="PRINTS" id="PR00834">
    <property type="entry name" value="PROTEASES2C"/>
</dbReference>
<dbReference type="InterPro" id="IPR001940">
    <property type="entry name" value="Peptidase_S1C"/>
</dbReference>
<organism evidence="3">
    <name type="scientific">Menopon gallinae</name>
    <name type="common">poultry shaft louse</name>
    <dbReference type="NCBI Taxonomy" id="328185"/>
    <lineage>
        <taxon>Eukaryota</taxon>
        <taxon>Metazoa</taxon>
        <taxon>Ecdysozoa</taxon>
        <taxon>Arthropoda</taxon>
        <taxon>Hexapoda</taxon>
        <taxon>Insecta</taxon>
        <taxon>Pterygota</taxon>
        <taxon>Neoptera</taxon>
        <taxon>Paraneoptera</taxon>
        <taxon>Psocodea</taxon>
        <taxon>Troctomorpha</taxon>
        <taxon>Phthiraptera</taxon>
        <taxon>Amblycera</taxon>
        <taxon>Menoponidae</taxon>
        <taxon>Menopon</taxon>
    </lineage>
</organism>
<accession>A0AAW2I6P2</accession>
<dbReference type="GO" id="GO:0012501">
    <property type="term" value="P:programmed cell death"/>
    <property type="evidence" value="ECO:0007669"/>
    <property type="project" value="TreeGrafter"/>
</dbReference>
<dbReference type="AlphaFoldDB" id="A0AAW2I6P2"/>
<evidence type="ECO:0000256" key="1">
    <source>
        <dbReference type="ARBA" id="ARBA00010541"/>
    </source>
</evidence>
<dbReference type="Gene3D" id="2.40.10.120">
    <property type="match status" value="1"/>
</dbReference>
<evidence type="ECO:0008006" key="4">
    <source>
        <dbReference type="Google" id="ProtNLM"/>
    </source>
</evidence>
<keyword evidence="2" id="KW-0720">Serine protease</keyword>
<evidence type="ECO:0000313" key="3">
    <source>
        <dbReference type="EMBL" id="KAL0277463.1"/>
    </source>
</evidence>
<dbReference type="SUPFAM" id="SSF50494">
    <property type="entry name" value="Trypsin-like serine proteases"/>
    <property type="match status" value="1"/>
</dbReference>
<reference evidence="3" key="1">
    <citation type="journal article" date="2024" name="Gigascience">
        <title>Chromosome-level genome of the poultry shaft louse Menopon gallinae provides insight into the host-switching and adaptive evolution of parasitic lice.</title>
        <authorList>
            <person name="Xu Y."/>
            <person name="Ma L."/>
            <person name="Liu S."/>
            <person name="Liang Y."/>
            <person name="Liu Q."/>
            <person name="He Z."/>
            <person name="Tian L."/>
            <person name="Duan Y."/>
            <person name="Cai W."/>
            <person name="Li H."/>
            <person name="Song F."/>
        </authorList>
    </citation>
    <scope>NUCLEOTIDE SEQUENCE</scope>
    <source>
        <strain evidence="3">Cailab_2023a</strain>
    </source>
</reference>
<dbReference type="Pfam" id="PF13365">
    <property type="entry name" value="Trypsin_2"/>
    <property type="match status" value="1"/>
</dbReference>
<comment type="similarity">
    <text evidence="1">Belongs to the peptidase S1C family.</text>
</comment>
<name>A0AAW2I6P2_9NEOP</name>
<keyword evidence="2" id="KW-0645">Protease</keyword>
<sequence length="312" mass="34048">MALKISLELRSFPGFSRSSPFSFLCSISQTRSYRQCVKKVDYQQRIQEHTKSFVRRLGYAAIIGTCGFSLYSYLKENGLSLEHWSVHAKESNDSKFRKQYSFIADVVEKVNNSVVLIECQGAGFFHTRGSGFIISKDGLIVTNAHVIANGTSGKVIVTLKDKRVFQAVIQKIDEYADLAILKIHCDGLPALPMGSVSDLRAGEWVVAIGSPLHLTNSVTVGVVSSPERHAREVGGLTDIKYIQTDASITHGNSGGPLVNLDGEAIGVNSLAIKPGIAFAVPVEHVKMLLDGSITESLKGKVLFTFSRWFLAV</sequence>
<keyword evidence="2" id="KW-0378">Hydrolase</keyword>
<protein>
    <recommendedName>
        <fullName evidence="4">Serine protease</fullName>
    </recommendedName>
</protein>
<dbReference type="GO" id="GO:0004252">
    <property type="term" value="F:serine-type endopeptidase activity"/>
    <property type="evidence" value="ECO:0007669"/>
    <property type="project" value="InterPro"/>
</dbReference>